<feature type="region of interest" description="Disordered" evidence="1">
    <location>
        <begin position="204"/>
        <end position="223"/>
    </location>
</feature>
<evidence type="ECO:0000313" key="3">
    <source>
        <dbReference type="EMBL" id="KPL07348.1"/>
    </source>
</evidence>
<feature type="compositionally biased region" description="Basic and acidic residues" evidence="1">
    <location>
        <begin position="214"/>
        <end position="223"/>
    </location>
</feature>
<feature type="domain" description="Methylene-tetrahydrofolate reductase C-terminal-like" evidence="2">
    <location>
        <begin position="111"/>
        <end position="206"/>
    </location>
</feature>
<evidence type="ECO:0000256" key="1">
    <source>
        <dbReference type="SAM" id="MobiDB-lite"/>
    </source>
</evidence>
<protein>
    <recommendedName>
        <fullName evidence="2">Methylene-tetrahydrofolate reductase C-terminal-like domain-containing protein</fullName>
    </recommendedName>
</protein>
<dbReference type="PANTHER" id="PTHR38755">
    <property type="entry name" value="5,10-METHYLENETETRAHYDROFOLATE REDUCTASE"/>
    <property type="match status" value="1"/>
</dbReference>
<evidence type="ECO:0000313" key="4">
    <source>
        <dbReference type="Proteomes" id="UP000051035"/>
    </source>
</evidence>
<dbReference type="PANTHER" id="PTHR38755:SF1">
    <property type="entry name" value="METHYLENE-TETRAHYDROFOLATE REDUCTASE C-TERMINAL DOMAIN-CONTAINING PROTEIN"/>
    <property type="match status" value="1"/>
</dbReference>
<dbReference type="Pfam" id="PF12225">
    <property type="entry name" value="DUF5981"/>
    <property type="match status" value="1"/>
</dbReference>
<comment type="caution">
    <text evidence="3">The sequence shown here is derived from an EMBL/GenBank/DDBJ whole genome shotgun (WGS) entry which is preliminary data.</text>
</comment>
<reference evidence="3 4" key="1">
    <citation type="journal article" date="2015" name="Microbiome">
        <title>Genomic resolution of linkages in carbon, nitrogen, and sulfur cycling among widespread estuary sediment bacteria.</title>
        <authorList>
            <person name="Baker B.J."/>
            <person name="Lazar C.S."/>
            <person name="Teske A.P."/>
            <person name="Dick G.J."/>
        </authorList>
    </citation>
    <scope>NUCLEOTIDE SEQUENCE [LARGE SCALE GENOMIC DNA]</scope>
    <source>
        <strain evidence="3">SM1_40</strain>
    </source>
</reference>
<dbReference type="Proteomes" id="UP000051035">
    <property type="component" value="Unassembled WGS sequence"/>
</dbReference>
<dbReference type="EMBL" id="LJVA01000129">
    <property type="protein sequence ID" value="KPL07348.1"/>
    <property type="molecule type" value="Genomic_DNA"/>
</dbReference>
<accession>A0A0S8JC97</accession>
<sequence length="223" mass="24426">MIVGERKPIADVLKMVEGYDKILVAGCGTCVTVCYAGGEKEAALLAAALRIARRIARRPIETVERTVERQCEYEYVEEWKPLLEECQAIVTLACGAGVGTLADYFPDTPIYPAINTTFIGMPKEQGLWWENCAACGDCTTHTTGGICVVARCSKSLANGPCEGVRPDGTCEVSAEIPCGWVEAFERADRLGRIEELRRFVSPRDWSASQSGGVRKVEREDMQP</sequence>
<dbReference type="InterPro" id="IPR022026">
    <property type="entry name" value="DUF5981"/>
</dbReference>
<gene>
    <name evidence="3" type="ORF">AMJ71_09170</name>
</gene>
<organism evidence="3 4">
    <name type="scientific">candidate division TA06 bacterium SM1_40</name>
    <dbReference type="NCBI Taxonomy" id="1703773"/>
    <lineage>
        <taxon>Bacteria</taxon>
        <taxon>Bacteria division TA06</taxon>
    </lineage>
</organism>
<dbReference type="AlphaFoldDB" id="A0A0S8JC97"/>
<name>A0A0S8JC97_UNCT6</name>
<proteinExistence type="predicted"/>
<evidence type="ECO:0000259" key="2">
    <source>
        <dbReference type="Pfam" id="PF12225"/>
    </source>
</evidence>